<dbReference type="Proteomes" id="UP000034103">
    <property type="component" value="Chromosome"/>
</dbReference>
<dbReference type="EMBL" id="CP011304">
    <property type="protein sequence ID" value="AKE65747.1"/>
    <property type="molecule type" value="Genomic_DNA"/>
</dbReference>
<evidence type="ECO:0000313" key="3">
    <source>
        <dbReference type="Proteomes" id="UP000034103"/>
    </source>
</evidence>
<feature type="chain" id="PRO_5002510684" description="PEP-CTERM protein-sorting domain-containing protein" evidence="1">
    <location>
        <begin position="37"/>
        <end position="262"/>
    </location>
</feature>
<name>A0A0F6U607_MICAE</name>
<dbReference type="PATRIC" id="fig|1641812.3.peg.3516"/>
<evidence type="ECO:0008006" key="4">
    <source>
        <dbReference type="Google" id="ProtNLM"/>
    </source>
</evidence>
<evidence type="ECO:0000256" key="1">
    <source>
        <dbReference type="SAM" id="SignalP"/>
    </source>
</evidence>
<dbReference type="RefSeq" id="WP_158524808.1">
    <property type="nucleotide sequence ID" value="NZ_CP011304.1"/>
</dbReference>
<gene>
    <name evidence="2" type="ORF">MYAER_3409</name>
</gene>
<reference evidence="2 3" key="1">
    <citation type="journal article" date="2015" name="Genome Announc.">
        <title>Complete Genome Sequence of Microcystis aeruginosa NIES-2549, a Bloom-Forming Cyanobacterium from Lake Kasumigaura, Japan.</title>
        <authorList>
            <person name="Yamaguchi H."/>
            <person name="Suzuki S."/>
            <person name="Tanabe Y."/>
            <person name="Osana Y."/>
            <person name="Shimura Y."/>
            <person name="Ishida K."/>
            <person name="Kawachi M."/>
        </authorList>
    </citation>
    <scope>NUCLEOTIDE SEQUENCE [LARGE SCALE GENOMIC DNA]</scope>
    <source>
        <strain evidence="2 3">NIES-2549</strain>
    </source>
</reference>
<organism evidence="2 3">
    <name type="scientific">Microcystis aeruginosa NIES-2549</name>
    <dbReference type="NCBI Taxonomy" id="1641812"/>
    <lineage>
        <taxon>Bacteria</taxon>
        <taxon>Bacillati</taxon>
        <taxon>Cyanobacteriota</taxon>
        <taxon>Cyanophyceae</taxon>
        <taxon>Oscillatoriophycideae</taxon>
        <taxon>Chroococcales</taxon>
        <taxon>Microcystaceae</taxon>
        <taxon>Microcystis</taxon>
    </lineage>
</organism>
<proteinExistence type="predicted"/>
<dbReference type="HOGENOM" id="CLU_1060948_0_0_3"/>
<evidence type="ECO:0000313" key="2">
    <source>
        <dbReference type="EMBL" id="AKE65747.1"/>
    </source>
</evidence>
<dbReference type="AlphaFoldDB" id="A0A0F6U607"/>
<keyword evidence="1" id="KW-0732">Signal</keyword>
<feature type="signal peptide" evidence="1">
    <location>
        <begin position="1"/>
        <end position="36"/>
    </location>
</feature>
<protein>
    <recommendedName>
        <fullName evidence="4">PEP-CTERM protein-sorting domain-containing protein</fullName>
    </recommendedName>
</protein>
<accession>A0A0F6U607</accession>
<sequence>MDAKLKNSTFDKLKLAPIALAAGAGLMMAAAVPGQAASQLSVDFSPNDSSVASGYAGFIFNNNSAPGTRTYLSGSTGYTGSMDSGTGIGVTLASVSGPSAFRMIDRGGTNLLLRDFAGRDGINLGQDLKFAGLVAGSYLLTIPLTDTNNQDGVVDVQLSTNGATSFSNVHDNLAYGLNQGRSAVLKFQADGINDVIARFWTGGNQFGVTGQTTNTSNINRIFTMNGFVLTRVPEPSLSILGTVLVLGFLPILKKKFPSNDKH</sequence>